<evidence type="ECO:0008006" key="3">
    <source>
        <dbReference type="Google" id="ProtNLM"/>
    </source>
</evidence>
<dbReference type="RefSeq" id="WP_195262097.1">
    <property type="nucleotide sequence ID" value="NZ_BPPZ01000013.1"/>
</dbReference>
<dbReference type="AlphaFoldDB" id="A0AAN4VP91"/>
<accession>A0AAN4VP91</accession>
<organism evidence="1 2">
    <name type="scientific">Bifidobacterium adolescentis</name>
    <dbReference type="NCBI Taxonomy" id="1680"/>
    <lineage>
        <taxon>Bacteria</taxon>
        <taxon>Bacillati</taxon>
        <taxon>Actinomycetota</taxon>
        <taxon>Actinomycetes</taxon>
        <taxon>Bifidobacteriales</taxon>
        <taxon>Bifidobacteriaceae</taxon>
        <taxon>Bifidobacterium</taxon>
    </lineage>
</organism>
<evidence type="ECO:0000313" key="2">
    <source>
        <dbReference type="Proteomes" id="UP000886943"/>
    </source>
</evidence>
<dbReference type="Proteomes" id="UP000886943">
    <property type="component" value="Unassembled WGS sequence"/>
</dbReference>
<gene>
    <name evidence="1" type="ORF">BIFAD42_18240</name>
</gene>
<dbReference type="EMBL" id="BPPZ01000013">
    <property type="protein sequence ID" value="GJD14840.1"/>
    <property type="molecule type" value="Genomic_DNA"/>
</dbReference>
<sequence>MSTAIIDNIDWLKYMRVYGSADADSFEEHFDTDWISAQCRKAALICLSECPIVRTRLKKGRLSESDFASVVCEMVLRVVRFNRFKTEANGSYSYTEHDPQQNQPGHDPSPRLFLSKAEKSILNGFAESAGTMSHISLGFDPGYGG</sequence>
<comment type="caution">
    <text evidence="1">The sequence shown here is derived from an EMBL/GenBank/DDBJ whole genome shotgun (WGS) entry which is preliminary data.</text>
</comment>
<proteinExistence type="predicted"/>
<reference evidence="1" key="1">
    <citation type="submission" date="2021-08" db="EMBL/GenBank/DDBJ databases">
        <title>Draft genome sequence of the GABA producer Bifidobacterium adolescentis 4-2, isolated from healthy human feces.</title>
        <authorList>
            <person name="Altaib H."/>
            <person name="Niwa R."/>
            <person name="Abe M."/>
            <person name="Suzuki T."/>
        </authorList>
    </citation>
    <scope>NUCLEOTIDE SEQUENCE</scope>
    <source>
        <strain evidence="1">4-2</strain>
    </source>
</reference>
<name>A0AAN4VP91_BIFAD</name>
<protein>
    <recommendedName>
        <fullName evidence="3">Phage protein</fullName>
    </recommendedName>
</protein>
<evidence type="ECO:0000313" key="1">
    <source>
        <dbReference type="EMBL" id="GJD14840.1"/>
    </source>
</evidence>